<gene>
    <name evidence="1" type="ORF">BXZ70DRAFT_930146</name>
</gene>
<protein>
    <submittedName>
        <fullName evidence="1">Uncharacterized protein</fullName>
    </submittedName>
</protein>
<name>A0A8K0URX3_9AGAR</name>
<dbReference type="EMBL" id="JAEVFJ010000010">
    <property type="protein sequence ID" value="KAH8102077.1"/>
    <property type="molecule type" value="Genomic_DNA"/>
</dbReference>
<keyword evidence="2" id="KW-1185">Reference proteome</keyword>
<accession>A0A8K0URX3</accession>
<reference evidence="1" key="1">
    <citation type="journal article" date="2021" name="New Phytol.">
        <title>Evolutionary innovations through gain and loss of genes in the ectomycorrhizal Boletales.</title>
        <authorList>
            <person name="Wu G."/>
            <person name="Miyauchi S."/>
            <person name="Morin E."/>
            <person name="Kuo A."/>
            <person name="Drula E."/>
            <person name="Varga T."/>
            <person name="Kohler A."/>
            <person name="Feng B."/>
            <person name="Cao Y."/>
            <person name="Lipzen A."/>
            <person name="Daum C."/>
            <person name="Hundley H."/>
            <person name="Pangilinan J."/>
            <person name="Johnson J."/>
            <person name="Barry K."/>
            <person name="LaButti K."/>
            <person name="Ng V."/>
            <person name="Ahrendt S."/>
            <person name="Min B."/>
            <person name="Choi I.G."/>
            <person name="Park H."/>
            <person name="Plett J.M."/>
            <person name="Magnuson J."/>
            <person name="Spatafora J.W."/>
            <person name="Nagy L.G."/>
            <person name="Henrissat B."/>
            <person name="Grigoriev I.V."/>
            <person name="Yang Z.L."/>
            <person name="Xu J."/>
            <person name="Martin F.M."/>
        </authorList>
    </citation>
    <scope>NUCLEOTIDE SEQUENCE</scope>
    <source>
        <strain evidence="1">KKN 215</strain>
    </source>
</reference>
<evidence type="ECO:0000313" key="1">
    <source>
        <dbReference type="EMBL" id="KAH8102077.1"/>
    </source>
</evidence>
<evidence type="ECO:0000313" key="2">
    <source>
        <dbReference type="Proteomes" id="UP000813824"/>
    </source>
</evidence>
<dbReference type="Proteomes" id="UP000813824">
    <property type="component" value="Unassembled WGS sequence"/>
</dbReference>
<proteinExistence type="predicted"/>
<comment type="caution">
    <text evidence="1">The sequence shown here is derived from an EMBL/GenBank/DDBJ whole genome shotgun (WGS) entry which is preliminary data.</text>
</comment>
<sequence length="149" mass="17713">MYVSLASCLICITMPGERTESSLGIRNLRLSIRSLWYFWATRTKLSRKMARVRLVVSRWENWNFAMRYKMLPPSCQCIPTEPRRQVKVCEQRRESRRTEVSCEVGILQVTGDEHPLRRIFERARHLATRRPEPGHVFDLHPHKHQDLVE</sequence>
<organism evidence="1 2">
    <name type="scientific">Cristinia sonorae</name>
    <dbReference type="NCBI Taxonomy" id="1940300"/>
    <lineage>
        <taxon>Eukaryota</taxon>
        <taxon>Fungi</taxon>
        <taxon>Dikarya</taxon>
        <taxon>Basidiomycota</taxon>
        <taxon>Agaricomycotina</taxon>
        <taxon>Agaricomycetes</taxon>
        <taxon>Agaricomycetidae</taxon>
        <taxon>Agaricales</taxon>
        <taxon>Pleurotineae</taxon>
        <taxon>Stephanosporaceae</taxon>
        <taxon>Cristinia</taxon>
    </lineage>
</organism>
<dbReference type="AlphaFoldDB" id="A0A8K0URX3"/>